<dbReference type="STRING" id="1437059.A6A05_04425"/>
<dbReference type="AlphaFoldDB" id="A0A178M9A6"/>
<evidence type="ECO:0000256" key="1">
    <source>
        <dbReference type="ARBA" id="ARBA00007274"/>
    </source>
</evidence>
<evidence type="ECO:0000313" key="3">
    <source>
        <dbReference type="EMBL" id="OAN45371.1"/>
    </source>
</evidence>
<dbReference type="SUPFAM" id="SSF51230">
    <property type="entry name" value="Single hybrid motif"/>
    <property type="match status" value="1"/>
</dbReference>
<dbReference type="Proteomes" id="UP000078543">
    <property type="component" value="Unassembled WGS sequence"/>
</dbReference>
<dbReference type="SUPFAM" id="SSF51161">
    <property type="entry name" value="Trimeric LpxA-like enzymes"/>
    <property type="match status" value="1"/>
</dbReference>
<dbReference type="Pfam" id="PF00364">
    <property type="entry name" value="Biotin_lipoyl"/>
    <property type="match status" value="1"/>
</dbReference>
<proteinExistence type="inferred from homology"/>
<comment type="caution">
    <text evidence="3">The sequence shown here is derived from an EMBL/GenBank/DDBJ whole genome shotgun (WGS) entry which is preliminary data.</text>
</comment>
<keyword evidence="4" id="KW-1185">Reference proteome</keyword>
<dbReference type="PANTHER" id="PTHR43300:SF7">
    <property type="entry name" value="UDP-N-ACETYLBACILLOSAMINE N-ACETYLTRANSFERASE"/>
    <property type="match status" value="1"/>
</dbReference>
<dbReference type="Gene3D" id="2.160.10.10">
    <property type="entry name" value="Hexapeptide repeat proteins"/>
    <property type="match status" value="1"/>
</dbReference>
<evidence type="ECO:0000313" key="4">
    <source>
        <dbReference type="Proteomes" id="UP000078543"/>
    </source>
</evidence>
<evidence type="ECO:0000259" key="2">
    <source>
        <dbReference type="Pfam" id="PF00364"/>
    </source>
</evidence>
<dbReference type="Gene3D" id="2.40.50.100">
    <property type="match status" value="1"/>
</dbReference>
<dbReference type="OrthoDB" id="9804723at2"/>
<gene>
    <name evidence="3" type="ORF">A6A05_04425</name>
</gene>
<name>A0A178M9A6_9PROT</name>
<dbReference type="RefSeq" id="WP_068504158.1">
    <property type="nucleotide sequence ID" value="NZ_LWQU01000185.1"/>
</dbReference>
<dbReference type="InterPro" id="IPR011004">
    <property type="entry name" value="Trimer_LpxA-like_sf"/>
</dbReference>
<protein>
    <recommendedName>
        <fullName evidence="2">Lipoyl-binding domain-containing protein</fullName>
    </recommendedName>
</protein>
<reference evidence="3 4" key="1">
    <citation type="submission" date="2016-04" db="EMBL/GenBank/DDBJ databases">
        <title>Draft genome sequence of freshwater magnetotactic bacteria Magnetospirillum marisnigri SP-1 and Magnetospirillum moscoviense BB-1.</title>
        <authorList>
            <person name="Koziaeva V."/>
            <person name="Dziuba M.V."/>
            <person name="Ivanov T.M."/>
            <person name="Kuznetsov B."/>
            <person name="Grouzdev D.S."/>
        </authorList>
    </citation>
    <scope>NUCLEOTIDE SEQUENCE [LARGE SCALE GENOMIC DNA]</scope>
    <source>
        <strain evidence="3 4">BB-1</strain>
    </source>
</reference>
<dbReference type="InterPro" id="IPR050179">
    <property type="entry name" value="Trans_hexapeptide_repeat"/>
</dbReference>
<sequence>MPFEVLRAPHVNVNDLTLKLVRWAVAPWQPIKAGTLLCELETTKAAVEFTADRAGFVLPAVQAGQSVRVGEPLAYVFPTADPRQAAELTVASAEEGDVVVSRKARDLMARFGLSHADFPRHTAIGSDTVLAMIRERGLHPLDGPALTPGVVPDFGPDDIVLWGETNLATLAWDALQAGGGGRAAAYLPDQGGGALFDLPMLTVGQWDEMKRAGLRKVFACSAGRAARAAQLAELARLGLEAATVVHPSAVVSAAARLGAGCFVGAGAKIGPLAEIGDGTSVLAGASVAHHSRVGCHCAISDGAHLGGNVTVGDGAVVGICAAVNKRVTIGDGALVVSGAAAFDDVPAGTVLRHDGSLARPG</sequence>
<dbReference type="CDD" id="cd06849">
    <property type="entry name" value="lipoyl_domain"/>
    <property type="match status" value="1"/>
</dbReference>
<dbReference type="EMBL" id="LWQU01000185">
    <property type="protein sequence ID" value="OAN45371.1"/>
    <property type="molecule type" value="Genomic_DNA"/>
</dbReference>
<comment type="similarity">
    <text evidence="1">Belongs to the transferase hexapeptide repeat family.</text>
</comment>
<feature type="domain" description="Lipoyl-binding" evidence="2">
    <location>
        <begin position="20"/>
        <end position="75"/>
    </location>
</feature>
<accession>A0A178M9A6</accession>
<dbReference type="InterPro" id="IPR000089">
    <property type="entry name" value="Biotin_lipoyl"/>
</dbReference>
<organism evidence="3 4">
    <name type="scientific">Magnetospirillum moscoviense</name>
    <dbReference type="NCBI Taxonomy" id="1437059"/>
    <lineage>
        <taxon>Bacteria</taxon>
        <taxon>Pseudomonadati</taxon>
        <taxon>Pseudomonadota</taxon>
        <taxon>Alphaproteobacteria</taxon>
        <taxon>Rhodospirillales</taxon>
        <taxon>Rhodospirillaceae</taxon>
        <taxon>Magnetospirillum</taxon>
    </lineage>
</organism>
<dbReference type="PANTHER" id="PTHR43300">
    <property type="entry name" value="ACETYLTRANSFERASE"/>
    <property type="match status" value="1"/>
</dbReference>
<dbReference type="InterPro" id="IPR011053">
    <property type="entry name" value="Single_hybrid_motif"/>
</dbReference>